<keyword evidence="2" id="KW-0456">Lyase</keyword>
<dbReference type="OrthoDB" id="7346027at2"/>
<keyword evidence="1" id="KW-0479">Metal-binding</keyword>
<reference evidence="3 4" key="1">
    <citation type="submission" date="2016-04" db="EMBL/GenBank/DDBJ databases">
        <authorList>
            <person name="Evans L.H."/>
            <person name="Alamgir A."/>
            <person name="Owens N."/>
            <person name="Weber N.D."/>
            <person name="Virtaneva K."/>
            <person name="Barbian K."/>
            <person name="Babar A."/>
            <person name="Rosenke K."/>
        </authorList>
    </citation>
    <scope>NUCLEOTIDE SEQUENCE [LARGE SCALE GENOMIC DNA]</scope>
    <source>
        <strain evidence="3 4">JL2886</strain>
    </source>
</reference>
<proteinExistence type="predicted"/>
<keyword evidence="4" id="KW-1185">Reference proteome</keyword>
<dbReference type="Pfam" id="PF01903">
    <property type="entry name" value="CbiX"/>
    <property type="match status" value="1"/>
</dbReference>
<dbReference type="PATRIC" id="fig|60890.4.peg.782"/>
<evidence type="ECO:0000256" key="1">
    <source>
        <dbReference type="ARBA" id="ARBA00022723"/>
    </source>
</evidence>
<dbReference type="InterPro" id="IPR050963">
    <property type="entry name" value="Sirohydro_Cobaltochel/CbiX"/>
</dbReference>
<dbReference type="Proteomes" id="UP000092565">
    <property type="component" value="Chromosome"/>
</dbReference>
<evidence type="ECO:0000313" key="3">
    <source>
        <dbReference type="EMBL" id="ANP35727.1"/>
    </source>
</evidence>
<dbReference type="PANTHER" id="PTHR33542:SF3">
    <property type="entry name" value="SIROHYDROCHLORIN FERROCHELATASE, CHLOROPLASTIC"/>
    <property type="match status" value="1"/>
</dbReference>
<dbReference type="CDD" id="cd03416">
    <property type="entry name" value="CbiX_SirB_N"/>
    <property type="match status" value="1"/>
</dbReference>
<protein>
    <submittedName>
        <fullName evidence="3">Cobalamin (Vitamin B12) biosynthesis CbiX protein</fullName>
    </submittedName>
</protein>
<dbReference type="SUPFAM" id="SSF53800">
    <property type="entry name" value="Chelatase"/>
    <property type="match status" value="1"/>
</dbReference>
<organism evidence="3 4">
    <name type="scientific">Phaeobacter gallaeciensis</name>
    <dbReference type="NCBI Taxonomy" id="60890"/>
    <lineage>
        <taxon>Bacteria</taxon>
        <taxon>Pseudomonadati</taxon>
        <taxon>Pseudomonadota</taxon>
        <taxon>Alphaproteobacteria</taxon>
        <taxon>Rhodobacterales</taxon>
        <taxon>Roseobacteraceae</taxon>
        <taxon>Phaeobacter</taxon>
    </lineage>
</organism>
<gene>
    <name evidence="3" type="ORF">JL2886_00802</name>
</gene>
<dbReference type="EMBL" id="CP015124">
    <property type="protein sequence ID" value="ANP35727.1"/>
    <property type="molecule type" value="Genomic_DNA"/>
</dbReference>
<dbReference type="GO" id="GO:0046872">
    <property type="term" value="F:metal ion binding"/>
    <property type="evidence" value="ECO:0007669"/>
    <property type="project" value="UniProtKB-KW"/>
</dbReference>
<evidence type="ECO:0000313" key="4">
    <source>
        <dbReference type="Proteomes" id="UP000092565"/>
    </source>
</evidence>
<dbReference type="PANTHER" id="PTHR33542">
    <property type="entry name" value="SIROHYDROCHLORIN FERROCHELATASE, CHLOROPLASTIC"/>
    <property type="match status" value="1"/>
</dbReference>
<dbReference type="Gene3D" id="3.40.50.1400">
    <property type="match status" value="2"/>
</dbReference>
<evidence type="ECO:0000256" key="2">
    <source>
        <dbReference type="ARBA" id="ARBA00023239"/>
    </source>
</evidence>
<dbReference type="AlphaFoldDB" id="A0A1B0ZNJ6"/>
<accession>A0A1B0ZNJ6</accession>
<dbReference type="RefSeq" id="WP_065273520.1">
    <property type="nucleotide sequence ID" value="NZ_CP015124.1"/>
</dbReference>
<dbReference type="InterPro" id="IPR002762">
    <property type="entry name" value="CbiX-like"/>
</dbReference>
<dbReference type="GO" id="GO:0016829">
    <property type="term" value="F:lyase activity"/>
    <property type="evidence" value="ECO:0007669"/>
    <property type="project" value="UniProtKB-KW"/>
</dbReference>
<name>A0A1B0ZNJ6_9RHOB</name>
<sequence length="230" mass="23871">MTTKTAILTSHGQPSAPEPPERALAALAAEVAVHLPSWDIRSATLANPGRLDAVMTDGAIIYPFFMARGWFTAKVLPERLSGRDYTMACPFGLDPSLPELTAAALQDAQREAGWADAPLSVLLAAHGSARGPKAAEAAEAFATHLRALLPSAQISPAFVEQAPGIDTVARTLPRRTLCLPFFAQAGDHVREDIPEALNSAAFAGQVLPVVGALPGTPALIAKAIAAANSG</sequence>